<proteinExistence type="predicted"/>
<sequence length="407" mass="46723">MKKAISLFLILCISTVLLSACSPPIPTSDQYVEGQDCQYMYNGQGRFRICSTGDSYYYLAPSGTIYIIDKQTLICVPFCNKPNCAHNSKECIAHAKPRGIWFYQGSLYVVDERGDEQAEVNELESNILYKLSLDGTSKDFVRYVPSSGSSFIHRGYYYANHYDGVYRYSLTDKEEGELIIERTEDAEPILRNIYGNSLYVHVTRFESQPAIEELRYDISDLSSPVTTGYIEVKEDKTEAVLSQCITPEGIFAKKVLSDNQATTIYDSTFLWADYNGNEREDVGFLVNDVDTSVMSGMATADSSYYYYFAEPGVPVERERFEQSVLLIYDRKTKEKCEEIPFYTEYGSLFAPYLGDDRYLFMEFETRHYYDENKQYVREPDSYMSLCILDKQQIGKGAEIRELVRGAQ</sequence>
<accession>A0A938X8U0</accession>
<reference evidence="2" key="1">
    <citation type="submission" date="2020-08" db="EMBL/GenBank/DDBJ databases">
        <authorList>
            <person name="Cejkova D."/>
            <person name="Kubasova T."/>
            <person name="Jahodarova E."/>
            <person name="Rychlik I."/>
        </authorList>
    </citation>
    <scope>NUCLEOTIDE SEQUENCE</scope>
    <source>
        <strain evidence="2">An559</strain>
    </source>
</reference>
<organism evidence="2 3">
    <name type="scientific">Merdimmobilis hominis</name>
    <dbReference type="NCBI Taxonomy" id="2897707"/>
    <lineage>
        <taxon>Bacteria</taxon>
        <taxon>Bacillati</taxon>
        <taxon>Bacillota</taxon>
        <taxon>Clostridia</taxon>
        <taxon>Eubacteriales</taxon>
        <taxon>Oscillospiraceae</taxon>
        <taxon>Merdimmobilis</taxon>
    </lineage>
</organism>
<reference evidence="2" key="2">
    <citation type="journal article" date="2021" name="Sci. Rep.">
        <title>The distribution of antibiotic resistance genes in chicken gut microbiota commensals.</title>
        <authorList>
            <person name="Juricova H."/>
            <person name="Matiasovicova J."/>
            <person name="Kubasova T."/>
            <person name="Cejkova D."/>
            <person name="Rychlik I."/>
        </authorList>
    </citation>
    <scope>NUCLEOTIDE SEQUENCE</scope>
    <source>
        <strain evidence="2">An559</strain>
    </source>
</reference>
<evidence type="ECO:0000256" key="1">
    <source>
        <dbReference type="SAM" id="SignalP"/>
    </source>
</evidence>
<dbReference type="SUPFAM" id="SSF63825">
    <property type="entry name" value="YWTD domain"/>
    <property type="match status" value="1"/>
</dbReference>
<dbReference type="EMBL" id="JACJKY010000048">
    <property type="protein sequence ID" value="MBM6922040.1"/>
    <property type="molecule type" value="Genomic_DNA"/>
</dbReference>
<evidence type="ECO:0000313" key="2">
    <source>
        <dbReference type="EMBL" id="MBM6922040.1"/>
    </source>
</evidence>
<name>A0A938X8U0_9FIRM</name>
<evidence type="ECO:0000313" key="3">
    <source>
        <dbReference type="Proteomes" id="UP000774750"/>
    </source>
</evidence>
<dbReference type="Proteomes" id="UP000774750">
    <property type="component" value="Unassembled WGS sequence"/>
</dbReference>
<dbReference type="PROSITE" id="PS51257">
    <property type="entry name" value="PROKAR_LIPOPROTEIN"/>
    <property type="match status" value="1"/>
</dbReference>
<keyword evidence="3" id="KW-1185">Reference proteome</keyword>
<keyword evidence="1" id="KW-0732">Signal</keyword>
<feature type="signal peptide" evidence="1">
    <location>
        <begin position="1"/>
        <end position="19"/>
    </location>
</feature>
<feature type="chain" id="PRO_5039051408" description="DUF5050 domain-containing protein" evidence="1">
    <location>
        <begin position="20"/>
        <end position="407"/>
    </location>
</feature>
<evidence type="ECO:0008006" key="4">
    <source>
        <dbReference type="Google" id="ProtNLM"/>
    </source>
</evidence>
<protein>
    <recommendedName>
        <fullName evidence="4">DUF5050 domain-containing protein</fullName>
    </recommendedName>
</protein>
<dbReference type="RefSeq" id="WP_204448421.1">
    <property type="nucleotide sequence ID" value="NZ_JACJKY010000048.1"/>
</dbReference>
<gene>
    <name evidence="2" type="ORF">H6A12_12925</name>
</gene>
<comment type="caution">
    <text evidence="2">The sequence shown here is derived from an EMBL/GenBank/DDBJ whole genome shotgun (WGS) entry which is preliminary data.</text>
</comment>
<dbReference type="AlphaFoldDB" id="A0A938X8U0"/>